<keyword evidence="1" id="KW-0732">Signal</keyword>
<dbReference type="Pfam" id="PF07642">
    <property type="entry name" value="BBP2"/>
    <property type="match status" value="1"/>
</dbReference>
<dbReference type="SUPFAM" id="SSF56935">
    <property type="entry name" value="Porins"/>
    <property type="match status" value="1"/>
</dbReference>
<name>A0ABT9JRZ1_9PROT</name>
<dbReference type="EMBL" id="JAVCAP010000012">
    <property type="protein sequence ID" value="MDP8567333.1"/>
    <property type="molecule type" value="Genomic_DNA"/>
</dbReference>
<dbReference type="Proteomes" id="UP001225906">
    <property type="component" value="Unassembled WGS sequence"/>
</dbReference>
<organism evidence="2 3">
    <name type="scientific">Methylophilus aquaticus</name>
    <dbReference type="NCBI Taxonomy" id="1971610"/>
    <lineage>
        <taxon>Bacteria</taxon>
        <taxon>Pseudomonadati</taxon>
        <taxon>Pseudomonadota</taxon>
        <taxon>Betaproteobacteria</taxon>
        <taxon>Nitrosomonadales</taxon>
        <taxon>Methylophilaceae</taxon>
        <taxon>Methylophilus</taxon>
    </lineage>
</organism>
<gene>
    <name evidence="2" type="ORF">Q9291_05690</name>
</gene>
<evidence type="ECO:0000313" key="3">
    <source>
        <dbReference type="Proteomes" id="UP001225906"/>
    </source>
</evidence>
<evidence type="ECO:0000313" key="2">
    <source>
        <dbReference type="EMBL" id="MDP8567333.1"/>
    </source>
</evidence>
<evidence type="ECO:0000256" key="1">
    <source>
        <dbReference type="SAM" id="SignalP"/>
    </source>
</evidence>
<feature type="signal peptide" evidence="1">
    <location>
        <begin position="1"/>
        <end position="25"/>
    </location>
</feature>
<sequence>MKRMQTVTAVLGAIAQCGFSAACMASEPLSDSPLSLSGYMEAYYVHDFNHPDNHQRPFFTYSHNRANTPSINLAMVKASIHQPSFRANLALGSGTYMRANYAAEPRGLQKIYEANTGLRLSENADVWLDVGVMPSHIGFESAVGVENWTMTRSLLAENSPYYETGARLSYTTDDGKWYMSGLVLNGWQRITRAEGNTTPSFGHQLTYKPNDRVTLNSSSFVGNDKSDQDRRMRYFHNFYGQFKLDDAWSVIAAFDVGAEQKFRNSSDYNIWFTPIVIARYCYTDALSFSARAEYYQDKEGVIIETDTPHGFRTTGYSVNMDYKLHSRVTLRTEVRKFVSKDAIFDEDGERLKKTNLMIGSAVAISF</sequence>
<dbReference type="RefSeq" id="WP_306389060.1">
    <property type="nucleotide sequence ID" value="NZ_JAVCAP010000012.1"/>
</dbReference>
<feature type="chain" id="PRO_5046549332" evidence="1">
    <location>
        <begin position="26"/>
        <end position="366"/>
    </location>
</feature>
<accession>A0ABT9JRZ1</accession>
<reference evidence="3" key="1">
    <citation type="journal article" date="2019" name="Int. J. Syst. Evol. Microbiol.">
        <title>The Global Catalogue of Microorganisms (GCM) 10K type strain sequencing project: providing services to taxonomists for standard genome sequencing and annotation.</title>
        <authorList>
            <consortium name="The Broad Institute Genomics Platform"/>
            <consortium name="The Broad Institute Genome Sequencing Center for Infectious Disease"/>
            <person name="Wu L."/>
            <person name="Ma J."/>
        </authorList>
    </citation>
    <scope>NUCLEOTIDE SEQUENCE [LARGE SCALE GENOMIC DNA]</scope>
    <source>
        <strain evidence="3">VKM B-3159</strain>
    </source>
</reference>
<keyword evidence="3" id="KW-1185">Reference proteome</keyword>
<protein>
    <submittedName>
        <fullName evidence="2">Porin</fullName>
    </submittedName>
</protein>
<proteinExistence type="predicted"/>
<dbReference type="InterPro" id="IPR011486">
    <property type="entry name" value="BBP2"/>
</dbReference>
<dbReference type="PROSITE" id="PS51257">
    <property type="entry name" value="PROKAR_LIPOPROTEIN"/>
    <property type="match status" value="1"/>
</dbReference>
<comment type="caution">
    <text evidence="2">The sequence shown here is derived from an EMBL/GenBank/DDBJ whole genome shotgun (WGS) entry which is preliminary data.</text>
</comment>